<dbReference type="Proteomes" id="UP001189429">
    <property type="component" value="Unassembled WGS sequence"/>
</dbReference>
<dbReference type="InterPro" id="IPR029063">
    <property type="entry name" value="SAM-dependent_MTases_sf"/>
</dbReference>
<dbReference type="SUPFAM" id="SSF53335">
    <property type="entry name" value="S-adenosyl-L-methionine-dependent methyltransferases"/>
    <property type="match status" value="1"/>
</dbReference>
<reference evidence="1" key="1">
    <citation type="submission" date="2023-10" db="EMBL/GenBank/DDBJ databases">
        <authorList>
            <person name="Chen Y."/>
            <person name="Shah S."/>
            <person name="Dougan E. K."/>
            <person name="Thang M."/>
            <person name="Chan C."/>
        </authorList>
    </citation>
    <scope>NUCLEOTIDE SEQUENCE [LARGE SCALE GENOMIC DNA]</scope>
</reference>
<protein>
    <recommendedName>
        <fullName evidence="3">Histone-lysine N-methyltransferase, H3 lysine-79 specific</fullName>
    </recommendedName>
</protein>
<organism evidence="1 2">
    <name type="scientific">Prorocentrum cordatum</name>
    <dbReference type="NCBI Taxonomy" id="2364126"/>
    <lineage>
        <taxon>Eukaryota</taxon>
        <taxon>Sar</taxon>
        <taxon>Alveolata</taxon>
        <taxon>Dinophyceae</taxon>
        <taxon>Prorocentrales</taxon>
        <taxon>Prorocentraceae</taxon>
        <taxon>Prorocentrum</taxon>
    </lineage>
</organism>
<evidence type="ECO:0000313" key="1">
    <source>
        <dbReference type="EMBL" id="CAK0870994.1"/>
    </source>
</evidence>
<dbReference type="Gene3D" id="3.40.50.150">
    <property type="entry name" value="Vaccinia Virus protein VP39"/>
    <property type="match status" value="1"/>
</dbReference>
<comment type="caution">
    <text evidence="1">The sequence shown here is derived from an EMBL/GenBank/DDBJ whole genome shotgun (WGS) entry which is preliminary data.</text>
</comment>
<keyword evidence="2" id="KW-1185">Reference proteome</keyword>
<evidence type="ECO:0008006" key="3">
    <source>
        <dbReference type="Google" id="ProtNLM"/>
    </source>
</evidence>
<dbReference type="EMBL" id="CAUYUJ010017025">
    <property type="protein sequence ID" value="CAK0870994.1"/>
    <property type="molecule type" value="Genomic_DNA"/>
</dbReference>
<name>A0ABN9VD68_9DINO</name>
<gene>
    <name evidence="1" type="ORF">PCOR1329_LOCUS56953</name>
</gene>
<accession>A0ABN9VD68</accession>
<evidence type="ECO:0000313" key="2">
    <source>
        <dbReference type="Proteomes" id="UP001189429"/>
    </source>
</evidence>
<sequence>MGDDDVLVDLGGGVGKSVVGGVMIFNASQGFSVELSESRFARACRALERLEGAAASRACGRACRERAGRPGLIEMAHGDLMDFDLSAATVVLAFSTCYPLDFQARLQRKLLRELRLGARVYAPQHKGWDEGLVLGGRSLAPIPYDFGHAFRVEAVGTAPGEL</sequence>
<proteinExistence type="predicted"/>